<dbReference type="GO" id="GO:0032267">
    <property type="term" value="F:tRNA(Ile)-lysidine synthase activity"/>
    <property type="evidence" value="ECO:0007669"/>
    <property type="project" value="UniProtKB-EC"/>
</dbReference>
<dbReference type="InterPro" id="IPR012094">
    <property type="entry name" value="tRNA_Ile_lys_synt"/>
</dbReference>
<dbReference type="PANTHER" id="PTHR43033">
    <property type="entry name" value="TRNA(ILE)-LYSIDINE SYNTHASE-RELATED"/>
    <property type="match status" value="1"/>
</dbReference>
<proteinExistence type="inferred from homology"/>
<dbReference type="NCBIfam" id="TIGR02432">
    <property type="entry name" value="lysidine_TilS_N"/>
    <property type="match status" value="1"/>
</dbReference>
<dbReference type="AlphaFoldDB" id="A0A1E4TYR6"/>
<dbReference type="OrthoDB" id="434144at2759"/>
<protein>
    <recommendedName>
        <fullName evidence="1">tRNA(Ile)-lysidine synthetase</fullName>
        <ecNumber evidence="1">6.3.4.19</ecNumber>
    </recommendedName>
</protein>
<evidence type="ECO:0000256" key="1">
    <source>
        <dbReference type="ARBA" id="ARBA00013267"/>
    </source>
</evidence>
<feature type="domain" description="tRNA(Ile)-lysidine/2-thiocytidine synthase N-terminal" evidence="7">
    <location>
        <begin position="169"/>
        <end position="304"/>
    </location>
</feature>
<dbReference type="InterPro" id="IPR012795">
    <property type="entry name" value="tRNA_Ile_lys_synt_N"/>
</dbReference>
<dbReference type="EC" id="6.3.4.19" evidence="1"/>
<sequence length="576" mass="66195">MASKALLASQVQSSFNSHVSKFFGALAQVVDSKSAVPAKLGVALSGGVDSVSLTFLLKNYLRQTKQRDSYKIVAITIDHQYRKESSKEACQIGHFLENHDYHQYGNGIGRCCGEVQGSGPKSLHESAPGNLLDSGLGSKQLLTVAGMKKTFKSDGSLCSSSSSDKAVVVEHKILKIDWSSSPLFPHIPNFEEVSRAKRYELLHEYCLSNGIKYLFVGHTKDDAVETFLLRLHNNSTIFGLVGGLRFKSLLPLPPKSPHDQIHVVRPLLKTSKSELYNYCKENNLLWFEDYTNTDYQLTLRNKLRYLLSQKLISCEKILELLNSVTDLLAKVNIRIHNLETKLINNGCLRFDKSYLEYEISLDEHELDFDTKEYDKLIIDRFFYKLCYKISPLKNYHYMFTKLHNKENSIYDKILASSKKSNSITKFTVLGLQWKISTDVRGNSKFFKVHIKRQAPLRYESPEVLIEVPEKHHTDWILFDNTCFLRFKQHENASIKSLKLRLFNYKQDLHLLYDKEKFKLIDLDDLQKLDNLPMVMISSKKDPTDFKFYGFPTTGKFASSESLLDIQWDLKNNNNTF</sequence>
<feature type="domain" description="tRNA(Ile)-lysidine/2-thiocytidine synthase N-terminal" evidence="7">
    <location>
        <begin position="40"/>
        <end position="99"/>
    </location>
</feature>
<dbReference type="Gene3D" id="3.40.50.620">
    <property type="entry name" value="HUPs"/>
    <property type="match status" value="2"/>
</dbReference>
<dbReference type="PANTHER" id="PTHR43033:SF1">
    <property type="entry name" value="TRNA(ILE)-LYSIDINE SYNTHASE-RELATED"/>
    <property type="match status" value="1"/>
</dbReference>
<reference evidence="9" key="1">
    <citation type="submission" date="2016-05" db="EMBL/GenBank/DDBJ databases">
        <title>Comparative genomics of biotechnologically important yeasts.</title>
        <authorList>
            <consortium name="DOE Joint Genome Institute"/>
            <person name="Riley R."/>
            <person name="Haridas S."/>
            <person name="Wolfe K.H."/>
            <person name="Lopes M.R."/>
            <person name="Hittinger C.T."/>
            <person name="Goker M."/>
            <person name="Salamov A."/>
            <person name="Wisecaver J."/>
            <person name="Long T.M."/>
            <person name="Aerts A.L."/>
            <person name="Barry K."/>
            <person name="Choi C."/>
            <person name="Clum A."/>
            <person name="Coughlan A.Y."/>
            <person name="Deshpande S."/>
            <person name="Douglass A.P."/>
            <person name="Hanson S.J."/>
            <person name="Klenk H.-P."/>
            <person name="Labutti K."/>
            <person name="Lapidus A."/>
            <person name="Lindquist E."/>
            <person name="Lipzen A."/>
            <person name="Meier-Kolthoff J.P."/>
            <person name="Ohm R.A."/>
            <person name="Otillar R.P."/>
            <person name="Pangilinan J."/>
            <person name="Peng Y."/>
            <person name="Rokas A."/>
            <person name="Rosa C.A."/>
            <person name="Scheuner C."/>
            <person name="Sibirny A.A."/>
            <person name="Slot J.C."/>
            <person name="Stielow J.B."/>
            <person name="Sun H."/>
            <person name="Kurtzman C.P."/>
            <person name="Blackwell M."/>
            <person name="Grigoriev I.V."/>
            <person name="Jeffries T.W."/>
        </authorList>
    </citation>
    <scope>NUCLEOTIDE SEQUENCE [LARGE SCALE GENOMIC DNA]</scope>
    <source>
        <strain evidence="9">NRRL Y-2460</strain>
    </source>
</reference>
<evidence type="ECO:0000256" key="6">
    <source>
        <dbReference type="ARBA" id="ARBA00048539"/>
    </source>
</evidence>
<dbReference type="GO" id="GO:0005524">
    <property type="term" value="F:ATP binding"/>
    <property type="evidence" value="ECO:0007669"/>
    <property type="project" value="UniProtKB-KW"/>
</dbReference>
<dbReference type="CDD" id="cd01992">
    <property type="entry name" value="TilS_N"/>
    <property type="match status" value="1"/>
</dbReference>
<dbReference type="Proteomes" id="UP000094236">
    <property type="component" value="Unassembled WGS sequence"/>
</dbReference>
<evidence type="ECO:0000313" key="8">
    <source>
        <dbReference type="EMBL" id="ODV96902.1"/>
    </source>
</evidence>
<dbReference type="Pfam" id="PF01171">
    <property type="entry name" value="ATP_bind_3"/>
    <property type="match status" value="2"/>
</dbReference>
<evidence type="ECO:0000256" key="5">
    <source>
        <dbReference type="ARBA" id="ARBA00022840"/>
    </source>
</evidence>
<accession>A0A1E4TYR6</accession>
<keyword evidence="9" id="KW-1185">Reference proteome</keyword>
<evidence type="ECO:0000256" key="2">
    <source>
        <dbReference type="ARBA" id="ARBA00022598"/>
    </source>
</evidence>
<keyword evidence="5" id="KW-0067">ATP-binding</keyword>
<dbReference type="EMBL" id="KV454012">
    <property type="protein sequence ID" value="ODV96902.1"/>
    <property type="molecule type" value="Genomic_DNA"/>
</dbReference>
<name>A0A1E4TYR6_PACTA</name>
<keyword evidence="3" id="KW-0819">tRNA processing</keyword>
<dbReference type="STRING" id="669874.A0A1E4TYR6"/>
<gene>
    <name evidence="8" type="ORF">PACTADRAFT_48695</name>
</gene>
<organism evidence="8 9">
    <name type="scientific">Pachysolen tannophilus NRRL Y-2460</name>
    <dbReference type="NCBI Taxonomy" id="669874"/>
    <lineage>
        <taxon>Eukaryota</taxon>
        <taxon>Fungi</taxon>
        <taxon>Dikarya</taxon>
        <taxon>Ascomycota</taxon>
        <taxon>Saccharomycotina</taxon>
        <taxon>Pichiomycetes</taxon>
        <taxon>Pachysolenaceae</taxon>
        <taxon>Pachysolen</taxon>
    </lineage>
</organism>
<dbReference type="InterPro" id="IPR014729">
    <property type="entry name" value="Rossmann-like_a/b/a_fold"/>
</dbReference>
<comment type="catalytic activity">
    <reaction evidence="6">
        <text>cytidine(34) in tRNA(Ile2) + L-lysine + ATP = lysidine(34) in tRNA(Ile2) + AMP + diphosphate + H(+)</text>
        <dbReference type="Rhea" id="RHEA:43744"/>
        <dbReference type="Rhea" id="RHEA-COMP:10625"/>
        <dbReference type="Rhea" id="RHEA-COMP:10670"/>
        <dbReference type="ChEBI" id="CHEBI:15378"/>
        <dbReference type="ChEBI" id="CHEBI:30616"/>
        <dbReference type="ChEBI" id="CHEBI:32551"/>
        <dbReference type="ChEBI" id="CHEBI:33019"/>
        <dbReference type="ChEBI" id="CHEBI:82748"/>
        <dbReference type="ChEBI" id="CHEBI:83665"/>
        <dbReference type="ChEBI" id="CHEBI:456215"/>
        <dbReference type="EC" id="6.3.4.19"/>
    </reaction>
</comment>
<evidence type="ECO:0000256" key="3">
    <source>
        <dbReference type="ARBA" id="ARBA00022694"/>
    </source>
</evidence>
<evidence type="ECO:0000313" key="9">
    <source>
        <dbReference type="Proteomes" id="UP000094236"/>
    </source>
</evidence>
<dbReference type="InterPro" id="IPR011063">
    <property type="entry name" value="TilS/TtcA_N"/>
</dbReference>
<keyword evidence="4" id="KW-0547">Nucleotide-binding</keyword>
<dbReference type="HAMAP" id="MF_01161">
    <property type="entry name" value="tRNA_Ile_lys_synt"/>
    <property type="match status" value="1"/>
</dbReference>
<evidence type="ECO:0000259" key="7">
    <source>
        <dbReference type="Pfam" id="PF01171"/>
    </source>
</evidence>
<dbReference type="GO" id="GO:0008033">
    <property type="term" value="P:tRNA processing"/>
    <property type="evidence" value="ECO:0007669"/>
    <property type="project" value="UniProtKB-KW"/>
</dbReference>
<keyword evidence="2" id="KW-0436">Ligase</keyword>
<dbReference type="SUPFAM" id="SSF52402">
    <property type="entry name" value="Adenine nucleotide alpha hydrolases-like"/>
    <property type="match status" value="2"/>
</dbReference>
<evidence type="ECO:0000256" key="4">
    <source>
        <dbReference type="ARBA" id="ARBA00022741"/>
    </source>
</evidence>